<organism evidence="1 2">
    <name type="scientific">Erwinia rhapontici</name>
    <name type="common">Pectobacterium rhapontici</name>
    <dbReference type="NCBI Taxonomy" id="55212"/>
    <lineage>
        <taxon>Bacteria</taxon>
        <taxon>Pseudomonadati</taxon>
        <taxon>Pseudomonadota</taxon>
        <taxon>Gammaproteobacteria</taxon>
        <taxon>Enterobacterales</taxon>
        <taxon>Erwiniaceae</taxon>
        <taxon>Erwinia</taxon>
    </lineage>
</organism>
<dbReference type="RefSeq" id="WP_171148567.1">
    <property type="nucleotide sequence ID" value="NZ_AP024329.1"/>
</dbReference>
<sequence length="274" mass="30760">MSEQMTISPALAEQVLEKLAFSYFPAVTEAGLAALYQAWCRKVPFDNIRKRIDACSEQRRPLPGATATDFFDHWLRLGTGGTCWAGHGALYALLRFLEFPVSVGLSTMLSQRTSLAGSPGHGTLLINLEQGSFIVDATMLHGEPLPLREWYSTDPLWGTQVHRSDGYWCVNWKPLGRPRLDCRLLERNAPTSEYPRRHEMSRHNSRFDGALLIRLAEPEAIIGIVKGEQVVRNATGTETKMTLSNEEQRKLLIEQFGIAEEIAVMLPDNLVETH</sequence>
<dbReference type="EMBL" id="AP024329">
    <property type="protein sequence ID" value="BCQ34845.1"/>
    <property type="molecule type" value="Genomic_DNA"/>
</dbReference>
<evidence type="ECO:0000313" key="1">
    <source>
        <dbReference type="EMBL" id="BCQ34845.1"/>
    </source>
</evidence>
<evidence type="ECO:0008006" key="3">
    <source>
        <dbReference type="Google" id="ProtNLM"/>
    </source>
</evidence>
<dbReference type="InterPro" id="IPR053710">
    <property type="entry name" value="Arylamine_NAT_domain_sf"/>
</dbReference>
<keyword evidence="2" id="KW-1185">Reference proteome</keyword>
<dbReference type="Gene3D" id="3.30.2140.20">
    <property type="match status" value="1"/>
</dbReference>
<dbReference type="InterPro" id="IPR038765">
    <property type="entry name" value="Papain-like_cys_pep_sf"/>
</dbReference>
<name>A0ABN6DNI1_ERWRD</name>
<proteinExistence type="predicted"/>
<evidence type="ECO:0000313" key="2">
    <source>
        <dbReference type="Proteomes" id="UP000677515"/>
    </source>
</evidence>
<dbReference type="SUPFAM" id="SSF54001">
    <property type="entry name" value="Cysteine proteinases"/>
    <property type="match status" value="1"/>
</dbReference>
<gene>
    <name evidence="1" type="ORF">ERHA53_21880</name>
</gene>
<reference evidence="1 2" key="1">
    <citation type="submission" date="2021-01" db="EMBL/GenBank/DDBJ databases">
        <title>Complete genome sequence of Erwinia rhapontici MAFF 311153.</title>
        <authorList>
            <person name="Morohoshi T."/>
            <person name="Someya N."/>
        </authorList>
    </citation>
    <scope>NUCLEOTIDE SEQUENCE [LARGE SCALE GENOMIC DNA]</scope>
    <source>
        <strain evidence="1 2">MAFF 311153</strain>
    </source>
</reference>
<protein>
    <recommendedName>
        <fullName evidence="3">N-hydroxyarylamine O-acetyltransferase</fullName>
    </recommendedName>
</protein>
<accession>A0ABN6DNI1</accession>
<dbReference type="Proteomes" id="UP000677515">
    <property type="component" value="Chromosome"/>
</dbReference>